<dbReference type="AlphaFoldDB" id="A0AAD4BGE4"/>
<name>A0AAD4BGE4_BOLED</name>
<gene>
    <name evidence="5" type="ORF">L210DRAFT_3641215</name>
    <name evidence="4" type="ORF">L210DRAFT_3646395</name>
    <name evidence="3" type="ORF">L210DRAFT_3652645</name>
    <name evidence="2" type="ORF">L210DRAFT_3654761</name>
</gene>
<dbReference type="EMBL" id="WHUW01000004">
    <property type="protein sequence ID" value="KAF8447256.1"/>
    <property type="molecule type" value="Genomic_DNA"/>
</dbReference>
<evidence type="ECO:0000313" key="2">
    <source>
        <dbReference type="EMBL" id="KAF8420728.1"/>
    </source>
</evidence>
<sequence length="61" mass="6717">MSNDPQYPYGVSTMACLSSSSPRLDFNTLNLTNTIGEHSYTPSANYYIPPPPSQSSLYPSR</sequence>
<dbReference type="Proteomes" id="UP001194468">
    <property type="component" value="Unassembled WGS sequence"/>
</dbReference>
<evidence type="ECO:0000256" key="1">
    <source>
        <dbReference type="SAM" id="MobiDB-lite"/>
    </source>
</evidence>
<reference evidence="3" key="2">
    <citation type="journal article" date="2020" name="Nat. Commun.">
        <title>Large-scale genome sequencing of mycorrhizal fungi provides insights into the early evolution of symbiotic traits.</title>
        <authorList>
            <person name="Miyauchi S."/>
            <person name="Kiss E."/>
            <person name="Kuo A."/>
            <person name="Drula E."/>
            <person name="Kohler A."/>
            <person name="Sanchez-Garcia M."/>
            <person name="Morin E."/>
            <person name="Andreopoulos B."/>
            <person name="Barry K.W."/>
            <person name="Bonito G."/>
            <person name="Buee M."/>
            <person name="Carver A."/>
            <person name="Chen C."/>
            <person name="Cichocki N."/>
            <person name="Clum A."/>
            <person name="Culley D."/>
            <person name="Crous P.W."/>
            <person name="Fauchery L."/>
            <person name="Girlanda M."/>
            <person name="Hayes R.D."/>
            <person name="Keri Z."/>
            <person name="LaButti K."/>
            <person name="Lipzen A."/>
            <person name="Lombard V."/>
            <person name="Magnuson J."/>
            <person name="Maillard F."/>
            <person name="Murat C."/>
            <person name="Nolan M."/>
            <person name="Ohm R.A."/>
            <person name="Pangilinan J."/>
            <person name="Pereira M.F."/>
            <person name="Perotto S."/>
            <person name="Peter M."/>
            <person name="Pfister S."/>
            <person name="Riley R."/>
            <person name="Sitrit Y."/>
            <person name="Stielow J.B."/>
            <person name="Szollosi G."/>
            <person name="Zifcakova L."/>
            <person name="Stursova M."/>
            <person name="Spatafora J.W."/>
            <person name="Tedersoo L."/>
            <person name="Vaario L.M."/>
            <person name="Yamada A."/>
            <person name="Yan M."/>
            <person name="Wang P."/>
            <person name="Xu J."/>
            <person name="Bruns T."/>
            <person name="Baldrian P."/>
            <person name="Vilgalys R."/>
            <person name="Dunand C."/>
            <person name="Henrissat B."/>
            <person name="Grigoriev I.V."/>
            <person name="Hibbett D."/>
            <person name="Nagy L.G."/>
            <person name="Martin F.M."/>
        </authorList>
    </citation>
    <scope>NUCLEOTIDE SEQUENCE</scope>
    <source>
        <strain evidence="3">BED1</strain>
    </source>
</reference>
<evidence type="ECO:0000313" key="4">
    <source>
        <dbReference type="EMBL" id="KAF8438845.1"/>
    </source>
</evidence>
<dbReference type="EMBL" id="WHUW01000153">
    <property type="protein sequence ID" value="KAF8420728.1"/>
    <property type="molecule type" value="Genomic_DNA"/>
</dbReference>
<evidence type="ECO:0000313" key="5">
    <source>
        <dbReference type="EMBL" id="KAF8447256.1"/>
    </source>
</evidence>
<dbReference type="EMBL" id="WHUW01000080">
    <property type="protein sequence ID" value="KAF8427204.1"/>
    <property type="molecule type" value="Genomic_DNA"/>
</dbReference>
<proteinExistence type="predicted"/>
<dbReference type="EMBL" id="WHUW01000015">
    <property type="protein sequence ID" value="KAF8438845.1"/>
    <property type="molecule type" value="Genomic_DNA"/>
</dbReference>
<comment type="caution">
    <text evidence="3">The sequence shown here is derived from an EMBL/GenBank/DDBJ whole genome shotgun (WGS) entry which is preliminary data.</text>
</comment>
<evidence type="ECO:0000313" key="3">
    <source>
        <dbReference type="EMBL" id="KAF8427204.1"/>
    </source>
</evidence>
<keyword evidence="6" id="KW-1185">Reference proteome</keyword>
<reference evidence="3" key="1">
    <citation type="submission" date="2019-10" db="EMBL/GenBank/DDBJ databases">
        <authorList>
            <consortium name="DOE Joint Genome Institute"/>
            <person name="Kuo A."/>
            <person name="Miyauchi S."/>
            <person name="Kiss E."/>
            <person name="Drula E."/>
            <person name="Kohler A."/>
            <person name="Sanchez-Garcia M."/>
            <person name="Andreopoulos B."/>
            <person name="Barry K.W."/>
            <person name="Bonito G."/>
            <person name="Buee M."/>
            <person name="Carver A."/>
            <person name="Chen C."/>
            <person name="Cichocki N."/>
            <person name="Clum A."/>
            <person name="Culley D."/>
            <person name="Crous P.W."/>
            <person name="Fauchery L."/>
            <person name="Girlanda M."/>
            <person name="Hayes R."/>
            <person name="Keri Z."/>
            <person name="LaButti K."/>
            <person name="Lipzen A."/>
            <person name="Lombard V."/>
            <person name="Magnuson J."/>
            <person name="Maillard F."/>
            <person name="Morin E."/>
            <person name="Murat C."/>
            <person name="Nolan M."/>
            <person name="Ohm R."/>
            <person name="Pangilinan J."/>
            <person name="Pereira M."/>
            <person name="Perotto S."/>
            <person name="Peter M."/>
            <person name="Riley R."/>
            <person name="Sitrit Y."/>
            <person name="Stielow B."/>
            <person name="Szollosi G."/>
            <person name="Zifcakova L."/>
            <person name="Stursova M."/>
            <person name="Spatafora J.W."/>
            <person name="Tedersoo L."/>
            <person name="Vaario L.-M."/>
            <person name="Yamada A."/>
            <person name="Yan M."/>
            <person name="Wang P."/>
            <person name="Xu J."/>
            <person name="Bruns T."/>
            <person name="Baldrian P."/>
            <person name="Vilgalys R."/>
            <person name="Henrissat B."/>
            <person name="Grigoriev I.V."/>
            <person name="Hibbett D."/>
            <person name="Nagy L.G."/>
            <person name="Martin F.M."/>
        </authorList>
    </citation>
    <scope>NUCLEOTIDE SEQUENCE</scope>
    <source>
        <strain evidence="3">BED1</strain>
    </source>
</reference>
<protein>
    <submittedName>
        <fullName evidence="3">Uncharacterized protein</fullName>
    </submittedName>
</protein>
<feature type="region of interest" description="Disordered" evidence="1">
    <location>
        <begin position="41"/>
        <end position="61"/>
    </location>
</feature>
<accession>A0AAD4BGE4</accession>
<organism evidence="3 6">
    <name type="scientific">Boletus edulis BED1</name>
    <dbReference type="NCBI Taxonomy" id="1328754"/>
    <lineage>
        <taxon>Eukaryota</taxon>
        <taxon>Fungi</taxon>
        <taxon>Dikarya</taxon>
        <taxon>Basidiomycota</taxon>
        <taxon>Agaricomycotina</taxon>
        <taxon>Agaricomycetes</taxon>
        <taxon>Agaricomycetidae</taxon>
        <taxon>Boletales</taxon>
        <taxon>Boletineae</taxon>
        <taxon>Boletaceae</taxon>
        <taxon>Boletoideae</taxon>
        <taxon>Boletus</taxon>
    </lineage>
</organism>
<evidence type="ECO:0000313" key="6">
    <source>
        <dbReference type="Proteomes" id="UP001194468"/>
    </source>
</evidence>